<keyword evidence="3" id="KW-0436">Ligase</keyword>
<dbReference type="RefSeq" id="WP_215760419.1">
    <property type="nucleotide sequence ID" value="NZ_JAHKBE010000043.1"/>
</dbReference>
<proteinExistence type="predicted"/>
<feature type="domain" description="BPL/LPL catalytic" evidence="2">
    <location>
        <begin position="29"/>
        <end position="213"/>
    </location>
</feature>
<dbReference type="InterPro" id="IPR004143">
    <property type="entry name" value="BPL_LPL_catalytic"/>
</dbReference>
<sequence length="236" mass="27147">MIYVDIDTKGTMRLPFYLAMEEYVARNIYKGEDCFFMWQVNPTVIFGRNQVIEDEVNIEYCKSHNIQFYRRKSGGGCVYADMGNVMLSYITGEESVDNCFAYYMEMLTRSFNAIGIPAERNDHNDIMLNGQKISGNAILHMTDRVIAHGTLLYDTNMENMTNAITPSKQKLSRNGVQSVRQRITLLKDFTPLSLEEMKKKLRATICTSSVSLNEKDIEGIKEIEKEYLEPSFIYGK</sequence>
<evidence type="ECO:0000256" key="1">
    <source>
        <dbReference type="ARBA" id="ARBA00005085"/>
    </source>
</evidence>
<reference evidence="3 4" key="1">
    <citation type="submission" date="2024-04" db="EMBL/GenBank/DDBJ databases">
        <title>Human intestinal bacterial collection.</title>
        <authorList>
            <person name="Pauvert C."/>
            <person name="Hitch T.C.A."/>
            <person name="Clavel T."/>
        </authorList>
    </citation>
    <scope>NUCLEOTIDE SEQUENCE [LARGE SCALE GENOMIC DNA]</scope>
    <source>
        <strain evidence="3 4">CLA-AA-H145</strain>
    </source>
</reference>
<dbReference type="PANTHER" id="PTHR12561:SF3">
    <property type="entry name" value="LIPOYLTRANSFERASE 1, MITOCHONDRIAL"/>
    <property type="match status" value="1"/>
</dbReference>
<accession>A0ABV1FSC2</accession>
<dbReference type="PANTHER" id="PTHR12561">
    <property type="entry name" value="LIPOATE-PROTEIN LIGASE"/>
    <property type="match status" value="1"/>
</dbReference>
<dbReference type="GO" id="GO:0016874">
    <property type="term" value="F:ligase activity"/>
    <property type="evidence" value="ECO:0007669"/>
    <property type="project" value="UniProtKB-KW"/>
</dbReference>
<dbReference type="SUPFAM" id="SSF55681">
    <property type="entry name" value="Class II aaRS and biotin synthetases"/>
    <property type="match status" value="1"/>
</dbReference>
<dbReference type="Proteomes" id="UP001487296">
    <property type="component" value="Unassembled WGS sequence"/>
</dbReference>
<dbReference type="EMBL" id="JBBNFP010000041">
    <property type="protein sequence ID" value="MEQ2487326.1"/>
    <property type="molecule type" value="Genomic_DNA"/>
</dbReference>
<dbReference type="Pfam" id="PF21948">
    <property type="entry name" value="LplA-B_cat"/>
    <property type="match status" value="1"/>
</dbReference>
<dbReference type="InterPro" id="IPR045864">
    <property type="entry name" value="aa-tRNA-synth_II/BPL/LPL"/>
</dbReference>
<keyword evidence="4" id="KW-1185">Reference proteome</keyword>
<dbReference type="CDD" id="cd16443">
    <property type="entry name" value="LplA"/>
    <property type="match status" value="1"/>
</dbReference>
<organism evidence="3 4">
    <name type="scientific">Hallella faecis</name>
    <dbReference type="NCBI Taxonomy" id="2841596"/>
    <lineage>
        <taxon>Bacteria</taxon>
        <taxon>Pseudomonadati</taxon>
        <taxon>Bacteroidota</taxon>
        <taxon>Bacteroidia</taxon>
        <taxon>Bacteroidales</taxon>
        <taxon>Prevotellaceae</taxon>
        <taxon>Hallella</taxon>
    </lineage>
</organism>
<comment type="caution">
    <text evidence="3">The sequence shown here is derived from an EMBL/GenBank/DDBJ whole genome shotgun (WGS) entry which is preliminary data.</text>
</comment>
<evidence type="ECO:0000313" key="4">
    <source>
        <dbReference type="Proteomes" id="UP001487296"/>
    </source>
</evidence>
<comment type="pathway">
    <text evidence="1">Protein modification; protein lipoylation via exogenous pathway; protein N(6)-(lipoyl)lysine from lipoate: step 2/2.</text>
</comment>
<dbReference type="PROSITE" id="PS51733">
    <property type="entry name" value="BPL_LPL_CATALYTIC"/>
    <property type="match status" value="1"/>
</dbReference>
<evidence type="ECO:0000313" key="3">
    <source>
        <dbReference type="EMBL" id="MEQ2487326.1"/>
    </source>
</evidence>
<dbReference type="Gene3D" id="3.30.930.10">
    <property type="entry name" value="Bira Bifunctional Protein, Domain 2"/>
    <property type="match status" value="1"/>
</dbReference>
<dbReference type="InterPro" id="IPR004562">
    <property type="entry name" value="LipoylTrfase_LipoateP_Ligase"/>
</dbReference>
<protein>
    <submittedName>
        <fullName evidence="3">Lipoate--protein ligase family protein</fullName>
    </submittedName>
</protein>
<gene>
    <name evidence="3" type="ORF">AAAT34_09765</name>
</gene>
<evidence type="ECO:0000259" key="2">
    <source>
        <dbReference type="PROSITE" id="PS51733"/>
    </source>
</evidence>
<name>A0ABV1FSC2_9BACT</name>